<reference evidence="7 8" key="1">
    <citation type="submission" date="2019-08" db="EMBL/GenBank/DDBJ databases">
        <title>In-depth cultivation of the pig gut microbiome towards novel bacterial diversity and tailored functional studies.</title>
        <authorList>
            <person name="Wylensek D."/>
            <person name="Hitch T.C.A."/>
            <person name="Clavel T."/>
        </authorList>
    </citation>
    <scope>NUCLEOTIDE SEQUENCE [LARGE SCALE GENOMIC DNA]</scope>
    <source>
        <strain evidence="7 8">SM-530-WT-4B</strain>
    </source>
</reference>
<feature type="transmembrane region" description="Helical" evidence="6">
    <location>
        <begin position="241"/>
        <end position="262"/>
    </location>
</feature>
<evidence type="ECO:0000256" key="2">
    <source>
        <dbReference type="ARBA" id="ARBA00022475"/>
    </source>
</evidence>
<dbReference type="GO" id="GO:0022857">
    <property type="term" value="F:transmembrane transporter activity"/>
    <property type="evidence" value="ECO:0007669"/>
    <property type="project" value="InterPro"/>
</dbReference>
<feature type="transmembrane region" description="Helical" evidence="6">
    <location>
        <begin position="190"/>
        <end position="210"/>
    </location>
</feature>
<dbReference type="Proteomes" id="UP000473699">
    <property type="component" value="Unassembled WGS sequence"/>
</dbReference>
<dbReference type="InterPro" id="IPR001851">
    <property type="entry name" value="ABC_transp_permease"/>
</dbReference>
<comment type="caution">
    <text evidence="7">The sequence shown here is derived from an EMBL/GenBank/DDBJ whole genome shotgun (WGS) entry which is preliminary data.</text>
</comment>
<sequence length="370" mass="40450">MNNTNKFKMFLIRNAVPIVFLVVSAIAIPISRFSLDYLVQEMLIRLSRNSFLVLSLLVPIMAGMGLNFGMVLGAMAGQLGLIFVSDWNVVGLNGMVLAAVIATPLAIFFGWICGVVLNKARGREMVTSYILGFFMNGVYQLAVLYGFGSIVPITNTKLVLSRGYGIRNTINLDSIRRCLDDLIPLEIFGIQIPVATFIVIGLFCLFIVWFRKTKLGQDMRATGQDMGVADSAGIPVLRTRVISIVISTVLACYGQIIFLQNVGTMNTYNSHEQAGVFAIASLLVGGASVSRASILNVFVGVILFHLMFVVSPMAGKYLTGDAQIGEFFRVFVSYGIISLALVLHAWRRHADREIARAQFRGQNADGGTKK</sequence>
<keyword evidence="3 6" id="KW-0812">Transmembrane</keyword>
<evidence type="ECO:0000256" key="4">
    <source>
        <dbReference type="ARBA" id="ARBA00022989"/>
    </source>
</evidence>
<dbReference type="AlphaFoldDB" id="A0A6L5Y8C5"/>
<keyword evidence="4 6" id="KW-1133">Transmembrane helix</keyword>
<evidence type="ECO:0000256" key="6">
    <source>
        <dbReference type="SAM" id="Phobius"/>
    </source>
</evidence>
<evidence type="ECO:0000313" key="7">
    <source>
        <dbReference type="EMBL" id="MST54549.1"/>
    </source>
</evidence>
<evidence type="ECO:0000313" key="8">
    <source>
        <dbReference type="Proteomes" id="UP000473699"/>
    </source>
</evidence>
<gene>
    <name evidence="7" type="ORF">FYJ74_00555</name>
</gene>
<feature type="transmembrane region" description="Helical" evidence="6">
    <location>
        <begin position="297"/>
        <end position="315"/>
    </location>
</feature>
<proteinExistence type="predicted"/>
<dbReference type="GO" id="GO:0005886">
    <property type="term" value="C:plasma membrane"/>
    <property type="evidence" value="ECO:0007669"/>
    <property type="project" value="UniProtKB-SubCell"/>
</dbReference>
<feature type="transmembrane region" description="Helical" evidence="6">
    <location>
        <begin position="51"/>
        <end position="75"/>
    </location>
</feature>
<evidence type="ECO:0000256" key="3">
    <source>
        <dbReference type="ARBA" id="ARBA00022692"/>
    </source>
</evidence>
<feature type="transmembrane region" description="Helical" evidence="6">
    <location>
        <begin position="95"/>
        <end position="117"/>
    </location>
</feature>
<accession>A0A6L5Y8C5</accession>
<dbReference type="PANTHER" id="PTHR32196:SF15">
    <property type="entry name" value="SUGAR ABC TRANSPORTER PERMEASE PROTEIN"/>
    <property type="match status" value="1"/>
</dbReference>
<keyword evidence="2" id="KW-1003">Cell membrane</keyword>
<feature type="transmembrane region" description="Helical" evidence="6">
    <location>
        <begin position="327"/>
        <end position="346"/>
    </location>
</feature>
<evidence type="ECO:0000256" key="1">
    <source>
        <dbReference type="ARBA" id="ARBA00004651"/>
    </source>
</evidence>
<dbReference type="EMBL" id="VUNH01000001">
    <property type="protein sequence ID" value="MST54549.1"/>
    <property type="molecule type" value="Genomic_DNA"/>
</dbReference>
<dbReference type="PANTHER" id="PTHR32196">
    <property type="entry name" value="ABC TRANSPORTER PERMEASE PROTEIN YPHD-RELATED-RELATED"/>
    <property type="match status" value="1"/>
</dbReference>
<feature type="transmembrane region" description="Helical" evidence="6">
    <location>
        <begin position="274"/>
        <end position="290"/>
    </location>
</feature>
<feature type="transmembrane region" description="Helical" evidence="6">
    <location>
        <begin position="12"/>
        <end position="30"/>
    </location>
</feature>
<keyword evidence="8" id="KW-1185">Reference proteome</keyword>
<dbReference type="RefSeq" id="WP_154527689.1">
    <property type="nucleotide sequence ID" value="NZ_JAXDZJ010000039.1"/>
</dbReference>
<name>A0A6L5Y8C5_9BACT</name>
<keyword evidence="5 6" id="KW-0472">Membrane</keyword>
<comment type="subcellular location">
    <subcellularLocation>
        <location evidence="1">Cell membrane</location>
        <topology evidence="1">Multi-pass membrane protein</topology>
    </subcellularLocation>
</comment>
<dbReference type="CDD" id="cd06574">
    <property type="entry name" value="TM_PBP1_branched-chain-AA_like"/>
    <property type="match status" value="1"/>
</dbReference>
<protein>
    <submittedName>
        <fullName evidence="7">ABC transporter permease</fullName>
    </submittedName>
</protein>
<evidence type="ECO:0000256" key="5">
    <source>
        <dbReference type="ARBA" id="ARBA00023136"/>
    </source>
</evidence>
<organism evidence="7 8">
    <name type="scientific">Pyramidobacter porci</name>
    <dbReference type="NCBI Taxonomy" id="2605789"/>
    <lineage>
        <taxon>Bacteria</taxon>
        <taxon>Thermotogati</taxon>
        <taxon>Synergistota</taxon>
        <taxon>Synergistia</taxon>
        <taxon>Synergistales</taxon>
        <taxon>Dethiosulfovibrionaceae</taxon>
        <taxon>Pyramidobacter</taxon>
    </lineage>
</organism>
<feature type="transmembrane region" description="Helical" evidence="6">
    <location>
        <begin position="129"/>
        <end position="151"/>
    </location>
</feature>
<dbReference type="Pfam" id="PF02653">
    <property type="entry name" value="BPD_transp_2"/>
    <property type="match status" value="1"/>
</dbReference>